<proteinExistence type="predicted"/>
<dbReference type="SUPFAM" id="SSF55874">
    <property type="entry name" value="ATPase domain of HSP90 chaperone/DNA topoisomerase II/histidine kinase"/>
    <property type="match status" value="1"/>
</dbReference>
<keyword evidence="3" id="KW-0808">Transferase</keyword>
<keyword evidence="7" id="KW-1133">Transmembrane helix</keyword>
<evidence type="ECO:0000256" key="4">
    <source>
        <dbReference type="ARBA" id="ARBA00022741"/>
    </source>
</evidence>
<dbReference type="Gene3D" id="3.30.565.10">
    <property type="entry name" value="Histidine kinase-like ATPase, C-terminal domain"/>
    <property type="match status" value="1"/>
</dbReference>
<comment type="catalytic activity">
    <reaction evidence="1">
        <text>ATP + protein L-histidine = ADP + protein N-phospho-L-histidine.</text>
        <dbReference type="EC" id="2.7.13.3"/>
    </reaction>
</comment>
<sequence>MKSTIRIILKNKVFKLLFLLILILLVGQVTIVSYAISNNATTDIDKNMVSTYKKNISMIKLLSNYKGWALEADMFFDFRFNVVKVFFSRKPLCRTHLSQKDLNNYNSYSKNFRFHLAKCISVKNSKLGWLNYITKPTLPEEKVLLIANLMTAIFIIMIIIFCWVLLRVIIPARKLENSVYELGMSLVKKEVRVNGVSILGRFANSINFIQHKLFKALNMRTKILSMITHDLKSPITRLKLRYELGFTADKHNLEDIELLEDLCNQILLEAKNDMFECEEIESVNITSLLEKIIHEYNNIAIDIKDNVYLKGRKLSLYRAFENLISNSKKYSDKVSVSIIKSGCFVDINIKDYGIGIKESEIKNIFRPFYQVNSMKKGNGLGLTIVQEVITNHNGSISISNHYDPHGVIVNVKLPL</sequence>
<dbReference type="Pfam" id="PF02518">
    <property type="entry name" value="HATPase_c"/>
    <property type="match status" value="1"/>
</dbReference>
<dbReference type="PANTHER" id="PTHR44936">
    <property type="entry name" value="SENSOR PROTEIN CREC"/>
    <property type="match status" value="1"/>
</dbReference>
<dbReference type="InterPro" id="IPR003594">
    <property type="entry name" value="HATPase_dom"/>
</dbReference>
<protein>
    <recommendedName>
        <fullName evidence="2">histidine kinase</fullName>
        <ecNumber evidence="2">2.7.13.3</ecNumber>
    </recommendedName>
</protein>
<dbReference type="Gene3D" id="1.10.287.130">
    <property type="match status" value="1"/>
</dbReference>
<evidence type="ECO:0000256" key="1">
    <source>
        <dbReference type="ARBA" id="ARBA00000085"/>
    </source>
</evidence>
<keyword evidence="6" id="KW-0067">ATP-binding</keyword>
<dbReference type="InterPro" id="IPR004358">
    <property type="entry name" value="Sig_transdc_His_kin-like_C"/>
</dbReference>
<dbReference type="PANTHER" id="PTHR44936:SF10">
    <property type="entry name" value="SENSOR PROTEIN RSTB"/>
    <property type="match status" value="1"/>
</dbReference>
<evidence type="ECO:0000313" key="10">
    <source>
        <dbReference type="Proteomes" id="UP000249910"/>
    </source>
</evidence>
<reference evidence="9 10" key="1">
    <citation type="submission" date="2017-06" db="EMBL/GenBank/DDBJ databases">
        <title>Complete genome of Francisella halioticida.</title>
        <authorList>
            <person name="Sjodin A."/>
        </authorList>
    </citation>
    <scope>NUCLEOTIDE SEQUENCE [LARGE SCALE GENOMIC DNA]</scope>
    <source>
        <strain evidence="9 10">DSM 23729</strain>
    </source>
</reference>
<evidence type="ECO:0000313" key="9">
    <source>
        <dbReference type="EMBL" id="ASG68496.1"/>
    </source>
</evidence>
<dbReference type="InterPro" id="IPR036890">
    <property type="entry name" value="HATPase_C_sf"/>
</dbReference>
<dbReference type="EC" id="2.7.13.3" evidence="2"/>
<evidence type="ECO:0000256" key="2">
    <source>
        <dbReference type="ARBA" id="ARBA00012438"/>
    </source>
</evidence>
<dbReference type="RefSeq" id="WP_088772976.1">
    <property type="nucleotide sequence ID" value="NZ_CP022132.1"/>
</dbReference>
<evidence type="ECO:0000256" key="3">
    <source>
        <dbReference type="ARBA" id="ARBA00022679"/>
    </source>
</evidence>
<gene>
    <name evidence="9" type="ORF">CDV26_08930</name>
</gene>
<dbReference type="PROSITE" id="PS50109">
    <property type="entry name" value="HIS_KIN"/>
    <property type="match status" value="1"/>
</dbReference>
<dbReference type="Proteomes" id="UP000249910">
    <property type="component" value="Chromosome"/>
</dbReference>
<keyword evidence="7" id="KW-0812">Transmembrane</keyword>
<organism evidence="9 10">
    <name type="scientific">Francisella halioticida</name>
    <dbReference type="NCBI Taxonomy" id="549298"/>
    <lineage>
        <taxon>Bacteria</taxon>
        <taxon>Pseudomonadati</taxon>
        <taxon>Pseudomonadota</taxon>
        <taxon>Gammaproteobacteria</taxon>
        <taxon>Thiotrichales</taxon>
        <taxon>Francisellaceae</taxon>
        <taxon>Francisella</taxon>
    </lineage>
</organism>
<name>A0ABN5AZV0_9GAMM</name>
<dbReference type="PRINTS" id="PR00344">
    <property type="entry name" value="BCTRLSENSOR"/>
</dbReference>
<accession>A0ABN5AZV0</accession>
<dbReference type="InterPro" id="IPR050980">
    <property type="entry name" value="2C_sensor_his_kinase"/>
</dbReference>
<feature type="domain" description="Histidine kinase" evidence="8">
    <location>
        <begin position="226"/>
        <end position="415"/>
    </location>
</feature>
<evidence type="ECO:0000256" key="5">
    <source>
        <dbReference type="ARBA" id="ARBA00022777"/>
    </source>
</evidence>
<dbReference type="InterPro" id="IPR005467">
    <property type="entry name" value="His_kinase_dom"/>
</dbReference>
<dbReference type="SUPFAM" id="SSF47384">
    <property type="entry name" value="Homodimeric domain of signal transducing histidine kinase"/>
    <property type="match status" value="1"/>
</dbReference>
<feature type="transmembrane region" description="Helical" evidence="7">
    <location>
        <begin position="143"/>
        <end position="166"/>
    </location>
</feature>
<keyword evidence="4" id="KW-0547">Nucleotide-binding</keyword>
<keyword evidence="5" id="KW-0418">Kinase</keyword>
<dbReference type="EMBL" id="CP022132">
    <property type="protein sequence ID" value="ASG68496.1"/>
    <property type="molecule type" value="Genomic_DNA"/>
</dbReference>
<evidence type="ECO:0000256" key="7">
    <source>
        <dbReference type="SAM" id="Phobius"/>
    </source>
</evidence>
<keyword evidence="7" id="KW-0472">Membrane</keyword>
<evidence type="ECO:0000256" key="6">
    <source>
        <dbReference type="ARBA" id="ARBA00022840"/>
    </source>
</evidence>
<dbReference type="InterPro" id="IPR036097">
    <property type="entry name" value="HisK_dim/P_sf"/>
</dbReference>
<dbReference type="SMART" id="SM00387">
    <property type="entry name" value="HATPase_c"/>
    <property type="match status" value="1"/>
</dbReference>
<keyword evidence="10" id="KW-1185">Reference proteome</keyword>
<evidence type="ECO:0000259" key="8">
    <source>
        <dbReference type="PROSITE" id="PS50109"/>
    </source>
</evidence>